<comment type="subcellular location">
    <subcellularLocation>
        <location evidence="1">Cell inner membrane</location>
        <topology evidence="1">Single-pass membrane protein</topology>
        <orientation evidence="1">Periplasmic side</orientation>
    </subcellularLocation>
</comment>
<name>A0A941AVJ5_9GAMM</name>
<organism evidence="13 14">
    <name type="scientific">Pseudoxanthomonas helianthi</name>
    <dbReference type="NCBI Taxonomy" id="1453541"/>
    <lineage>
        <taxon>Bacteria</taxon>
        <taxon>Pseudomonadati</taxon>
        <taxon>Pseudomonadota</taxon>
        <taxon>Gammaproteobacteria</taxon>
        <taxon>Lysobacterales</taxon>
        <taxon>Lysobacteraceae</taxon>
        <taxon>Pseudoxanthomonas</taxon>
    </lineage>
</organism>
<dbReference type="InterPro" id="IPR006260">
    <property type="entry name" value="TonB/TolA_C"/>
</dbReference>
<comment type="similarity">
    <text evidence="2">Belongs to the TonB family.</text>
</comment>
<dbReference type="InterPro" id="IPR051045">
    <property type="entry name" value="TonB-dependent_transducer"/>
</dbReference>
<evidence type="ECO:0000256" key="10">
    <source>
        <dbReference type="SAM" id="MobiDB-lite"/>
    </source>
</evidence>
<sequence>MSSPGNEFHVPPQTESAAPRRNDHLLLWVVLMLGLLTASIWWLLNQPWAGGSSGATDRVVVFAPAPTATTPTPVIPSPTPAAAAPANKHLAASSAGKSAAAKKSTAESRRNARSVAHLTRNARPLADNAPPKYPVAALRAGVEGMVLVRAEVGADGRPIEVGYARRSGDRDLDRAALSAVRNWRFQPALRNGKAVASVVQVPVDFVLDERAM</sequence>
<evidence type="ECO:0000256" key="2">
    <source>
        <dbReference type="ARBA" id="ARBA00006555"/>
    </source>
</evidence>
<evidence type="ECO:0000256" key="5">
    <source>
        <dbReference type="ARBA" id="ARBA00022519"/>
    </source>
</evidence>
<reference evidence="13" key="1">
    <citation type="journal article" date="2016" name="Int. J. Syst. Evol. Microbiol.">
        <title>Pseudoxanthomonas helianthi sp. nov., isolated from roots of Jerusalem artichoke (Helianthus tuberosus).</title>
        <authorList>
            <person name="Kittiwongwattana C."/>
            <person name="Thawai C."/>
        </authorList>
    </citation>
    <scope>NUCLEOTIDE SEQUENCE</scope>
    <source>
        <strain evidence="13">110414</strain>
    </source>
</reference>
<keyword evidence="5" id="KW-0997">Cell inner membrane</keyword>
<dbReference type="GO" id="GO:0015031">
    <property type="term" value="P:protein transport"/>
    <property type="evidence" value="ECO:0007669"/>
    <property type="project" value="UniProtKB-KW"/>
</dbReference>
<protein>
    <submittedName>
        <fullName evidence="13">Energy transducer TonB</fullName>
    </submittedName>
</protein>
<evidence type="ECO:0000256" key="4">
    <source>
        <dbReference type="ARBA" id="ARBA00022475"/>
    </source>
</evidence>
<reference evidence="13" key="2">
    <citation type="submission" date="2021-03" db="EMBL/GenBank/DDBJ databases">
        <authorList>
            <person name="Cao W."/>
        </authorList>
    </citation>
    <scope>NUCLEOTIDE SEQUENCE</scope>
    <source>
        <strain evidence="13">110414</strain>
    </source>
</reference>
<dbReference type="InterPro" id="IPR037682">
    <property type="entry name" value="TonB_C"/>
</dbReference>
<dbReference type="PROSITE" id="PS52015">
    <property type="entry name" value="TONB_CTD"/>
    <property type="match status" value="1"/>
</dbReference>
<dbReference type="PANTHER" id="PTHR33446:SF2">
    <property type="entry name" value="PROTEIN TONB"/>
    <property type="match status" value="1"/>
</dbReference>
<proteinExistence type="inferred from homology"/>
<keyword evidence="6 11" id="KW-0812">Transmembrane</keyword>
<evidence type="ECO:0000256" key="9">
    <source>
        <dbReference type="ARBA" id="ARBA00023136"/>
    </source>
</evidence>
<dbReference type="GO" id="GO:0098797">
    <property type="term" value="C:plasma membrane protein complex"/>
    <property type="evidence" value="ECO:0007669"/>
    <property type="project" value="TreeGrafter"/>
</dbReference>
<feature type="compositionally biased region" description="Low complexity" evidence="10">
    <location>
        <begin position="80"/>
        <end position="103"/>
    </location>
</feature>
<comment type="caution">
    <text evidence="13">The sequence shown here is derived from an EMBL/GenBank/DDBJ whole genome shotgun (WGS) entry which is preliminary data.</text>
</comment>
<keyword evidence="4" id="KW-1003">Cell membrane</keyword>
<evidence type="ECO:0000256" key="1">
    <source>
        <dbReference type="ARBA" id="ARBA00004383"/>
    </source>
</evidence>
<keyword evidence="9 11" id="KW-0472">Membrane</keyword>
<feature type="domain" description="TonB C-terminal" evidence="12">
    <location>
        <begin position="118"/>
        <end position="212"/>
    </location>
</feature>
<evidence type="ECO:0000259" key="12">
    <source>
        <dbReference type="PROSITE" id="PS52015"/>
    </source>
</evidence>
<feature type="transmembrane region" description="Helical" evidence="11">
    <location>
        <begin position="25"/>
        <end position="44"/>
    </location>
</feature>
<gene>
    <name evidence="13" type="ORF">J5837_11835</name>
</gene>
<keyword evidence="7" id="KW-0653">Protein transport</keyword>
<dbReference type="SUPFAM" id="SSF74653">
    <property type="entry name" value="TolA/TonB C-terminal domain"/>
    <property type="match status" value="1"/>
</dbReference>
<dbReference type="Gene3D" id="3.30.1150.10">
    <property type="match status" value="1"/>
</dbReference>
<dbReference type="NCBIfam" id="TIGR01352">
    <property type="entry name" value="tonB_Cterm"/>
    <property type="match status" value="1"/>
</dbReference>
<evidence type="ECO:0000256" key="7">
    <source>
        <dbReference type="ARBA" id="ARBA00022927"/>
    </source>
</evidence>
<dbReference type="PANTHER" id="PTHR33446">
    <property type="entry name" value="PROTEIN TONB-RELATED"/>
    <property type="match status" value="1"/>
</dbReference>
<dbReference type="RefSeq" id="WP_210536930.1">
    <property type="nucleotide sequence ID" value="NZ_JAGKTC010000002.1"/>
</dbReference>
<evidence type="ECO:0000313" key="13">
    <source>
        <dbReference type="EMBL" id="MBP3985097.1"/>
    </source>
</evidence>
<keyword evidence="3" id="KW-0813">Transport</keyword>
<dbReference type="EMBL" id="JAGKTC010000002">
    <property type="protein sequence ID" value="MBP3985097.1"/>
    <property type="molecule type" value="Genomic_DNA"/>
</dbReference>
<evidence type="ECO:0000256" key="11">
    <source>
        <dbReference type="SAM" id="Phobius"/>
    </source>
</evidence>
<feature type="region of interest" description="Disordered" evidence="10">
    <location>
        <begin position="68"/>
        <end position="111"/>
    </location>
</feature>
<dbReference type="AlphaFoldDB" id="A0A941AVJ5"/>
<dbReference type="GO" id="GO:0055085">
    <property type="term" value="P:transmembrane transport"/>
    <property type="evidence" value="ECO:0007669"/>
    <property type="project" value="InterPro"/>
</dbReference>
<evidence type="ECO:0000256" key="8">
    <source>
        <dbReference type="ARBA" id="ARBA00022989"/>
    </source>
</evidence>
<dbReference type="GO" id="GO:0031992">
    <property type="term" value="F:energy transducer activity"/>
    <property type="evidence" value="ECO:0007669"/>
    <property type="project" value="TreeGrafter"/>
</dbReference>
<evidence type="ECO:0000256" key="6">
    <source>
        <dbReference type="ARBA" id="ARBA00022692"/>
    </source>
</evidence>
<evidence type="ECO:0000313" key="14">
    <source>
        <dbReference type="Proteomes" id="UP000673447"/>
    </source>
</evidence>
<evidence type="ECO:0000256" key="3">
    <source>
        <dbReference type="ARBA" id="ARBA00022448"/>
    </source>
</evidence>
<keyword evidence="14" id="KW-1185">Reference proteome</keyword>
<dbReference type="Pfam" id="PF03544">
    <property type="entry name" value="TonB_C"/>
    <property type="match status" value="1"/>
</dbReference>
<keyword evidence="8 11" id="KW-1133">Transmembrane helix</keyword>
<dbReference type="Proteomes" id="UP000673447">
    <property type="component" value="Unassembled WGS sequence"/>
</dbReference>
<accession>A0A941AVJ5</accession>